<evidence type="ECO:0000256" key="3">
    <source>
        <dbReference type="ARBA" id="ARBA00022603"/>
    </source>
</evidence>
<evidence type="ECO:0000256" key="6">
    <source>
        <dbReference type="HAMAP-Rule" id="MF_01007"/>
    </source>
</evidence>
<evidence type="ECO:0000313" key="7">
    <source>
        <dbReference type="EMBL" id="QTQ12910.1"/>
    </source>
</evidence>
<proteinExistence type="inferred from homology"/>
<feature type="binding site" evidence="6">
    <location>
        <begin position="38"/>
        <end position="40"/>
    </location>
    <ligand>
        <name>S-adenosyl-L-methionine</name>
        <dbReference type="ChEBI" id="CHEBI:59789"/>
    </ligand>
</feature>
<gene>
    <name evidence="6 7" type="primary">rsmH</name>
    <name evidence="7" type="ORF">HRI96_07635</name>
</gene>
<dbReference type="SUPFAM" id="SSF81799">
    <property type="entry name" value="Putative methyltransferase TM0872, insert domain"/>
    <property type="match status" value="1"/>
</dbReference>
<protein>
    <recommendedName>
        <fullName evidence="6">Ribosomal RNA small subunit methyltransferase H</fullName>
        <ecNumber evidence="6">2.1.1.199</ecNumber>
    </recommendedName>
    <alternativeName>
        <fullName evidence="6">16S rRNA m(4)C1402 methyltransferase</fullName>
    </alternativeName>
    <alternativeName>
        <fullName evidence="6">rRNA (cytosine-N(4)-)-methyltransferase RsmH</fullName>
    </alternativeName>
</protein>
<dbReference type="EC" id="2.1.1.199" evidence="6"/>
<evidence type="ECO:0000256" key="1">
    <source>
        <dbReference type="ARBA" id="ARBA00010396"/>
    </source>
</evidence>
<feature type="binding site" evidence="6">
    <location>
        <position position="104"/>
    </location>
    <ligand>
        <name>S-adenosyl-L-methionine</name>
        <dbReference type="ChEBI" id="CHEBI:59789"/>
    </ligand>
</feature>
<feature type="binding site" evidence="6">
    <location>
        <position position="57"/>
    </location>
    <ligand>
        <name>S-adenosyl-L-methionine</name>
        <dbReference type="ChEBI" id="CHEBI:59789"/>
    </ligand>
</feature>
<keyword evidence="4 6" id="KW-0808">Transferase</keyword>
<dbReference type="Gene3D" id="3.40.50.150">
    <property type="entry name" value="Vaccinia Virus protein VP39"/>
    <property type="match status" value="1"/>
</dbReference>
<dbReference type="InterPro" id="IPR002903">
    <property type="entry name" value="RsmH"/>
</dbReference>
<dbReference type="GO" id="GO:0005737">
    <property type="term" value="C:cytoplasm"/>
    <property type="evidence" value="ECO:0007669"/>
    <property type="project" value="UniProtKB-SubCell"/>
</dbReference>
<dbReference type="EMBL" id="CP054257">
    <property type="protein sequence ID" value="QTQ12910.1"/>
    <property type="molecule type" value="Genomic_DNA"/>
</dbReference>
<keyword evidence="5 6" id="KW-0949">S-adenosyl-L-methionine</keyword>
<dbReference type="AlphaFoldDB" id="A0A975F251"/>
<dbReference type="Gene3D" id="1.10.150.170">
    <property type="entry name" value="Putative methyltransferase TM0872, insert domain"/>
    <property type="match status" value="1"/>
</dbReference>
<comment type="catalytic activity">
    <reaction evidence="6">
        <text>cytidine(1402) in 16S rRNA + S-adenosyl-L-methionine = N(4)-methylcytidine(1402) in 16S rRNA + S-adenosyl-L-homocysteine + H(+)</text>
        <dbReference type="Rhea" id="RHEA:42928"/>
        <dbReference type="Rhea" id="RHEA-COMP:10286"/>
        <dbReference type="Rhea" id="RHEA-COMP:10287"/>
        <dbReference type="ChEBI" id="CHEBI:15378"/>
        <dbReference type="ChEBI" id="CHEBI:57856"/>
        <dbReference type="ChEBI" id="CHEBI:59789"/>
        <dbReference type="ChEBI" id="CHEBI:74506"/>
        <dbReference type="ChEBI" id="CHEBI:82748"/>
        <dbReference type="EC" id="2.1.1.199"/>
    </reaction>
</comment>
<comment type="similarity">
    <text evidence="1 6">Belongs to the methyltransferase superfamily. RsmH family.</text>
</comment>
<reference evidence="7" key="2">
    <citation type="journal article" date="2021" name="Microbiol. Resour. Announc.">
        <title>Complete Genome Sequences of Three Human Oral Treponema parvum Isolates.</title>
        <authorList>
            <person name="Zeng H."/>
            <person name="Watt R.M."/>
        </authorList>
    </citation>
    <scope>NUCLEOTIDE SEQUENCE</scope>
    <source>
        <strain evidence="7">ATCC 700773</strain>
    </source>
</reference>
<comment type="subcellular location">
    <subcellularLocation>
        <location evidence="6">Cytoplasm</location>
    </subcellularLocation>
</comment>
<dbReference type="PANTHER" id="PTHR11265:SF0">
    <property type="entry name" value="12S RRNA N4-METHYLCYTIDINE METHYLTRANSFERASE"/>
    <property type="match status" value="1"/>
</dbReference>
<evidence type="ECO:0000313" key="8">
    <source>
        <dbReference type="Proteomes" id="UP000671995"/>
    </source>
</evidence>
<organism evidence="7 8">
    <name type="scientific">Treponema parvum</name>
    <dbReference type="NCBI Taxonomy" id="138851"/>
    <lineage>
        <taxon>Bacteria</taxon>
        <taxon>Pseudomonadati</taxon>
        <taxon>Spirochaetota</taxon>
        <taxon>Spirochaetia</taxon>
        <taxon>Spirochaetales</taxon>
        <taxon>Treponemataceae</taxon>
        <taxon>Treponema</taxon>
    </lineage>
</organism>
<keyword evidence="3 6" id="KW-0489">Methyltransferase</keyword>
<sequence>MEVVHTPVLLEECLKYLSPLGEPYEKNAFMIDSTLGEGGHSYAFLERYPNLSVLGLDADPSIQEKARERLSAFSGRMSFYNGWFTDFYRNYPKDMPMPHLILFDLGISTYHYEKSGRGFSFLRDERLDMRLDQGASKTAADLVNTLKEKELADMIYLYAEEKFSRKIASAIVRARESGKIFSSKALAEIIYEAVPSKYRHEKIHPATRTFQALRIAVNSELKNLPAALTGAFDVLEIGGKMGVITFHSLEDRIVKNYFRNLAKECVCPSEYPSCVCGGKPCAEILTKKPVCASGKELELNPPSRSAKLRVIRKSADAKSRHKMGIAGVGL</sequence>
<dbReference type="Pfam" id="PF01795">
    <property type="entry name" value="Methyltransf_5"/>
    <property type="match status" value="1"/>
</dbReference>
<dbReference type="Proteomes" id="UP000671995">
    <property type="component" value="Chromosome"/>
</dbReference>
<accession>A0A975F251</accession>
<dbReference type="InterPro" id="IPR029063">
    <property type="entry name" value="SAM-dependent_MTases_sf"/>
</dbReference>
<dbReference type="InterPro" id="IPR023397">
    <property type="entry name" value="SAM-dep_MeTrfase_MraW_recog"/>
</dbReference>
<dbReference type="RefSeq" id="WP_210118659.1">
    <property type="nucleotide sequence ID" value="NZ_CP054257.1"/>
</dbReference>
<keyword evidence="6" id="KW-0963">Cytoplasm</keyword>
<keyword evidence="2 6" id="KW-0698">rRNA processing</keyword>
<dbReference type="GO" id="GO:0070475">
    <property type="term" value="P:rRNA base methylation"/>
    <property type="evidence" value="ECO:0007669"/>
    <property type="project" value="UniProtKB-UniRule"/>
</dbReference>
<dbReference type="PIRSF" id="PIRSF004486">
    <property type="entry name" value="MraW"/>
    <property type="match status" value="1"/>
</dbReference>
<comment type="function">
    <text evidence="6">Specifically methylates the N4 position of cytidine in position 1402 (C1402) of 16S rRNA.</text>
</comment>
<evidence type="ECO:0000256" key="4">
    <source>
        <dbReference type="ARBA" id="ARBA00022679"/>
    </source>
</evidence>
<dbReference type="PANTHER" id="PTHR11265">
    <property type="entry name" value="S-ADENOSYL-METHYLTRANSFERASE MRAW"/>
    <property type="match status" value="1"/>
</dbReference>
<evidence type="ECO:0000256" key="5">
    <source>
        <dbReference type="ARBA" id="ARBA00022691"/>
    </source>
</evidence>
<dbReference type="GO" id="GO:0071424">
    <property type="term" value="F:rRNA (cytosine-N4-)-methyltransferase activity"/>
    <property type="evidence" value="ECO:0007669"/>
    <property type="project" value="UniProtKB-UniRule"/>
</dbReference>
<reference evidence="7" key="1">
    <citation type="submission" date="2020-05" db="EMBL/GenBank/DDBJ databases">
        <authorList>
            <person name="Zeng H."/>
            <person name="Chan Y.K."/>
            <person name="Watt R.M."/>
        </authorList>
    </citation>
    <scope>NUCLEOTIDE SEQUENCE</scope>
    <source>
        <strain evidence="7">ATCC 700773</strain>
    </source>
</reference>
<name>A0A975F251_9SPIR</name>
<feature type="binding site" evidence="6">
    <location>
        <position position="111"/>
    </location>
    <ligand>
        <name>S-adenosyl-L-methionine</name>
        <dbReference type="ChEBI" id="CHEBI:59789"/>
    </ligand>
</feature>
<feature type="binding site" evidence="6">
    <location>
        <position position="84"/>
    </location>
    <ligand>
        <name>S-adenosyl-L-methionine</name>
        <dbReference type="ChEBI" id="CHEBI:59789"/>
    </ligand>
</feature>
<dbReference type="HAMAP" id="MF_01007">
    <property type="entry name" value="16SrRNA_methyltr_H"/>
    <property type="match status" value="1"/>
</dbReference>
<evidence type="ECO:0000256" key="2">
    <source>
        <dbReference type="ARBA" id="ARBA00022552"/>
    </source>
</evidence>
<dbReference type="NCBIfam" id="TIGR00006">
    <property type="entry name" value="16S rRNA (cytosine(1402)-N(4))-methyltransferase RsmH"/>
    <property type="match status" value="1"/>
</dbReference>
<dbReference type="SUPFAM" id="SSF53335">
    <property type="entry name" value="S-adenosyl-L-methionine-dependent methyltransferases"/>
    <property type="match status" value="1"/>
</dbReference>